<dbReference type="GeneID" id="9839530"/>
<dbReference type="PANTHER" id="PTHR21503">
    <property type="entry name" value="F-BOX-CONTAINING HYPOTHETICAL PROTEIN C.ELEGANS"/>
    <property type="match status" value="1"/>
</dbReference>
<name>A0A6A5GCT9_CAERE</name>
<dbReference type="CTD" id="9839530"/>
<dbReference type="EMBL" id="WUAV01000005">
    <property type="protein sequence ID" value="KAF1752493.1"/>
    <property type="molecule type" value="Genomic_DNA"/>
</dbReference>
<sequence length="348" mass="40341">MKPFFLLKLPHIPFKEIAMSLNVVALAMCSEKSRKAIELMKLKAKQFVITQVFNEHRVYMAINNVLWFTWRLFFPSEVANPEDFTERFTIDGKVFQSITTENRDCAYEICSLSENYQKSADSVQKFIRKTFVCQNVKYHIDVDGCENFDHYVLETVNKDPECKTLELGTTIYVPLENSKYKTREAGPLNPWHVEFVLSNLNENIELIISGDPGDDFRYTKNLVESNSEKLYISSVNERDETCITLEEIISYFERWIDGKQTSILCLAVRNNWKLHREEVFNKLTNGIETSVFDERRNASDYKNNWLSKATEHTNCPLIDIRANDGTVASILCNPNMLFFGVWSKPSGP</sequence>
<dbReference type="Proteomes" id="UP000483820">
    <property type="component" value="Chromosome V"/>
</dbReference>
<evidence type="ECO:0000313" key="1">
    <source>
        <dbReference type="EMBL" id="KAF1752493.1"/>
    </source>
</evidence>
<protein>
    <recommendedName>
        <fullName evidence="3">F-box associated domain-containing protein</fullName>
    </recommendedName>
</protein>
<reference evidence="1 2" key="1">
    <citation type="submission" date="2019-12" db="EMBL/GenBank/DDBJ databases">
        <title>Chromosome-level assembly of the Caenorhabditis remanei genome.</title>
        <authorList>
            <person name="Teterina A.A."/>
            <person name="Willis J.H."/>
            <person name="Phillips P.C."/>
        </authorList>
    </citation>
    <scope>NUCLEOTIDE SEQUENCE [LARGE SCALE GENOMIC DNA]</scope>
    <source>
        <strain evidence="1 2">PX506</strain>
        <tissue evidence="1">Whole organism</tissue>
    </source>
</reference>
<dbReference type="AlphaFoldDB" id="A0A6A5GCT9"/>
<dbReference type="KEGG" id="crq:GCK72_019048"/>
<dbReference type="PANTHER" id="PTHR21503:SF8">
    <property type="entry name" value="F-BOX ASSOCIATED DOMAIN-CONTAINING PROTEIN-RELATED"/>
    <property type="match status" value="1"/>
</dbReference>
<gene>
    <name evidence="1" type="ORF">GCK72_019048</name>
</gene>
<proteinExistence type="predicted"/>
<dbReference type="RefSeq" id="XP_053581770.1">
    <property type="nucleotide sequence ID" value="XM_053732857.1"/>
</dbReference>
<accession>A0A6A5GCT9</accession>
<organism evidence="1 2">
    <name type="scientific">Caenorhabditis remanei</name>
    <name type="common">Caenorhabditis vulgaris</name>
    <dbReference type="NCBI Taxonomy" id="31234"/>
    <lineage>
        <taxon>Eukaryota</taxon>
        <taxon>Metazoa</taxon>
        <taxon>Ecdysozoa</taxon>
        <taxon>Nematoda</taxon>
        <taxon>Chromadorea</taxon>
        <taxon>Rhabditida</taxon>
        <taxon>Rhabditina</taxon>
        <taxon>Rhabditomorpha</taxon>
        <taxon>Rhabditoidea</taxon>
        <taxon>Rhabditidae</taxon>
        <taxon>Peloderinae</taxon>
        <taxon>Caenorhabditis</taxon>
    </lineage>
</organism>
<evidence type="ECO:0008006" key="3">
    <source>
        <dbReference type="Google" id="ProtNLM"/>
    </source>
</evidence>
<comment type="caution">
    <text evidence="1">The sequence shown here is derived from an EMBL/GenBank/DDBJ whole genome shotgun (WGS) entry which is preliminary data.</text>
</comment>
<evidence type="ECO:0000313" key="2">
    <source>
        <dbReference type="Proteomes" id="UP000483820"/>
    </source>
</evidence>